<gene>
    <name evidence="1" type="ORF">KC01_LOCUS27492</name>
</gene>
<sequence>MRLQFGRGPLQSLRSLPWFLSELLGWPLVLWMSLRAPWDAPAHAATRASRPNLPQSCGECVGGCERLHFWLPSSPVGMKQASVAPGIPLHDDPY</sequence>
<evidence type="ECO:0008006" key="3">
    <source>
        <dbReference type="Google" id="ProtNLM"/>
    </source>
</evidence>
<name>A0AAV2LB04_KNICA</name>
<dbReference type="EMBL" id="OZ035845">
    <property type="protein sequence ID" value="CAL1599174.1"/>
    <property type="molecule type" value="Genomic_DNA"/>
</dbReference>
<protein>
    <recommendedName>
        <fullName evidence="3">Secreted protein</fullName>
    </recommendedName>
</protein>
<dbReference type="AlphaFoldDB" id="A0AAV2LB04"/>
<evidence type="ECO:0000313" key="2">
    <source>
        <dbReference type="Proteomes" id="UP001497482"/>
    </source>
</evidence>
<organism evidence="1 2">
    <name type="scientific">Knipowitschia caucasica</name>
    <name type="common">Caucasian dwarf goby</name>
    <name type="synonym">Pomatoschistus caucasicus</name>
    <dbReference type="NCBI Taxonomy" id="637954"/>
    <lineage>
        <taxon>Eukaryota</taxon>
        <taxon>Metazoa</taxon>
        <taxon>Chordata</taxon>
        <taxon>Craniata</taxon>
        <taxon>Vertebrata</taxon>
        <taxon>Euteleostomi</taxon>
        <taxon>Actinopterygii</taxon>
        <taxon>Neopterygii</taxon>
        <taxon>Teleostei</taxon>
        <taxon>Neoteleostei</taxon>
        <taxon>Acanthomorphata</taxon>
        <taxon>Gobiaria</taxon>
        <taxon>Gobiiformes</taxon>
        <taxon>Gobioidei</taxon>
        <taxon>Gobiidae</taxon>
        <taxon>Gobiinae</taxon>
        <taxon>Knipowitschia</taxon>
    </lineage>
</organism>
<evidence type="ECO:0000313" key="1">
    <source>
        <dbReference type="EMBL" id="CAL1599174.1"/>
    </source>
</evidence>
<dbReference type="Proteomes" id="UP001497482">
    <property type="component" value="Chromosome 23"/>
</dbReference>
<accession>A0AAV2LB04</accession>
<reference evidence="1 2" key="1">
    <citation type="submission" date="2024-04" db="EMBL/GenBank/DDBJ databases">
        <authorList>
            <person name="Waldvogel A.-M."/>
            <person name="Schoenle A."/>
        </authorList>
    </citation>
    <scope>NUCLEOTIDE SEQUENCE [LARGE SCALE GENOMIC DNA]</scope>
</reference>
<proteinExistence type="predicted"/>
<keyword evidence="2" id="KW-1185">Reference proteome</keyword>